<comment type="caution">
    <text evidence="2">The sequence shown here is derived from an EMBL/GenBank/DDBJ whole genome shotgun (WGS) entry which is preliminary data.</text>
</comment>
<dbReference type="PANTHER" id="PTHR33112:SF1">
    <property type="entry name" value="HETEROKARYON INCOMPATIBILITY DOMAIN-CONTAINING PROTEIN"/>
    <property type="match status" value="1"/>
</dbReference>
<evidence type="ECO:0000313" key="2">
    <source>
        <dbReference type="EMBL" id="KAK2611811.1"/>
    </source>
</evidence>
<name>A0AAD9SNI0_PHOAM</name>
<dbReference type="InterPro" id="IPR010730">
    <property type="entry name" value="HET"/>
</dbReference>
<dbReference type="PANTHER" id="PTHR33112">
    <property type="entry name" value="DOMAIN PROTEIN, PUTATIVE-RELATED"/>
    <property type="match status" value="1"/>
</dbReference>
<keyword evidence="3" id="KW-1185">Reference proteome</keyword>
<evidence type="ECO:0000313" key="3">
    <source>
        <dbReference type="Proteomes" id="UP001265746"/>
    </source>
</evidence>
<evidence type="ECO:0000259" key="1">
    <source>
        <dbReference type="Pfam" id="PF06985"/>
    </source>
</evidence>
<dbReference type="EMBL" id="JAUJFL010000002">
    <property type="protein sequence ID" value="KAK2611811.1"/>
    <property type="molecule type" value="Genomic_DNA"/>
</dbReference>
<dbReference type="AlphaFoldDB" id="A0AAD9SNI0"/>
<proteinExistence type="predicted"/>
<reference evidence="2" key="1">
    <citation type="submission" date="2023-06" db="EMBL/GenBank/DDBJ databases">
        <authorList>
            <person name="Noh H."/>
        </authorList>
    </citation>
    <scope>NUCLEOTIDE SEQUENCE</scope>
    <source>
        <strain evidence="2">DUCC20226</strain>
    </source>
</reference>
<feature type="domain" description="Heterokaryon incompatibility" evidence="1">
    <location>
        <begin position="150"/>
        <end position="265"/>
    </location>
</feature>
<organism evidence="2 3">
    <name type="scientific">Phomopsis amygdali</name>
    <name type="common">Fusicoccum amygdali</name>
    <dbReference type="NCBI Taxonomy" id="1214568"/>
    <lineage>
        <taxon>Eukaryota</taxon>
        <taxon>Fungi</taxon>
        <taxon>Dikarya</taxon>
        <taxon>Ascomycota</taxon>
        <taxon>Pezizomycotina</taxon>
        <taxon>Sordariomycetes</taxon>
        <taxon>Sordariomycetidae</taxon>
        <taxon>Diaporthales</taxon>
        <taxon>Diaporthaceae</taxon>
        <taxon>Diaporthe</taxon>
    </lineage>
</organism>
<dbReference type="Pfam" id="PF06985">
    <property type="entry name" value="HET"/>
    <property type="match status" value="1"/>
</dbReference>
<sequence length="500" mass="56930">MEEDRDQFFYAFSAQYCFQETGMGLEHNFLVVYPDLNDDEEFGIESVIIRGRQVHGINHKLHPDFTRGNNLYLVCRTAPVHFPSGLQPRPISAFLDISILKHWLGHCHASHDQCQDHQTRGDYPPGMRLIDCQKRIVIEAGQIDRAVSPSYVALSYVIEDAIAITLATGYRYLWVDQYCIDQDDSPHKIHQIKIMDRIYSDAAWTLVDGAGEDANHGLVGVSRPRTEDLGAVGMRNGIEVFPWPSYSAEILKGSKWAARAWTYQEAFFSRRIAMFTATGLYFECQKVYENEGLVRQENIALPERYSIASVNDHRPNFRPVSPKYDYGPLARSSGLWESIHRSPGGENATVLHDFWPRVEEYTCRQMTFQKDSLAAFRGIMQFYTRRATRADESLVLAIVCGIPFSIPAPTSQLPVSSDLSLGLCWSHAHGSKSRRNHTFPSWSWAGWVGQAHGESNERVESFLWGISFESIDSAGTPICKAWYDMERHEFDILLLEANLF</sequence>
<dbReference type="Proteomes" id="UP001265746">
    <property type="component" value="Unassembled WGS sequence"/>
</dbReference>
<accession>A0AAD9SNI0</accession>
<gene>
    <name evidence="2" type="ORF">N8I77_005135</name>
</gene>
<protein>
    <recommendedName>
        <fullName evidence="1">Heterokaryon incompatibility domain-containing protein</fullName>
    </recommendedName>
</protein>